<sequence>MNKYIRIQKEAFDKGFVWQSDEEALSKIQEELNELKIESKKKSANGVKEELGDLLFSCLGFSVFANVDINSCLDATYDKFKKRLAYVLDTGYKNDYSALRRSWEDAKSKTDADFVESRKRIKVAIIGCWDETDVKNLKIAKKLAGELAKLDCFIFTGGGDGIMKSVCSPP</sequence>
<dbReference type="Gene3D" id="3.40.50.450">
    <property type="match status" value="1"/>
</dbReference>
<keyword evidence="4" id="KW-1185">Reference proteome</keyword>
<evidence type="ECO:0000259" key="2">
    <source>
        <dbReference type="Pfam" id="PF03819"/>
    </source>
</evidence>
<dbReference type="InterPro" id="IPR041164">
    <property type="entry name" value="LDcluster4"/>
</dbReference>
<dbReference type="GO" id="GO:0046052">
    <property type="term" value="P:UTP catabolic process"/>
    <property type="evidence" value="ECO:0007669"/>
    <property type="project" value="TreeGrafter"/>
</dbReference>
<dbReference type="InterPro" id="IPR048011">
    <property type="entry name" value="NTP-PPase_MazG-like_C"/>
</dbReference>
<dbReference type="GO" id="GO:0046061">
    <property type="term" value="P:dATP catabolic process"/>
    <property type="evidence" value="ECO:0007669"/>
    <property type="project" value="TreeGrafter"/>
</dbReference>
<accession>A0A421DQN4</accession>
<keyword evidence="1" id="KW-0175">Coiled coil</keyword>
<dbReference type="SUPFAM" id="SSF102405">
    <property type="entry name" value="MCP/YpsA-like"/>
    <property type="match status" value="1"/>
</dbReference>
<evidence type="ECO:0000256" key="1">
    <source>
        <dbReference type="SAM" id="Coils"/>
    </source>
</evidence>
<dbReference type="AlphaFoldDB" id="A0A421DQN4"/>
<gene>
    <name evidence="3" type="ORF">BIY29_06180</name>
</gene>
<evidence type="ECO:0000313" key="3">
    <source>
        <dbReference type="EMBL" id="RLM25870.1"/>
    </source>
</evidence>
<dbReference type="GO" id="GO:0006203">
    <property type="term" value="P:dGTP catabolic process"/>
    <property type="evidence" value="ECO:0007669"/>
    <property type="project" value="TreeGrafter"/>
</dbReference>
<dbReference type="GO" id="GO:0046047">
    <property type="term" value="P:TTP catabolic process"/>
    <property type="evidence" value="ECO:0007669"/>
    <property type="project" value="TreeGrafter"/>
</dbReference>
<reference evidence="3 4" key="1">
    <citation type="submission" date="2016-09" db="EMBL/GenBank/DDBJ databases">
        <authorList>
            <person name="Doonan J."/>
            <person name="Pachebat J.A."/>
            <person name="Golyshin P.N."/>
            <person name="Denman S."/>
            <person name="Mcdonald J.E."/>
        </authorList>
    </citation>
    <scope>NUCLEOTIDE SEQUENCE [LARGE SCALE GENOMIC DNA]</scope>
    <source>
        <strain evidence="3 4">NCPPB 3934</strain>
    </source>
</reference>
<dbReference type="Gene3D" id="1.10.287.1080">
    <property type="entry name" value="MazG-like"/>
    <property type="match status" value="1"/>
</dbReference>
<dbReference type="OrthoDB" id="5916960at2"/>
<feature type="coiled-coil region" evidence="1">
    <location>
        <begin position="18"/>
        <end position="45"/>
    </location>
</feature>
<comment type="caution">
    <text evidence="3">The sequence shown here is derived from an EMBL/GenBank/DDBJ whole genome shotgun (WGS) entry which is preliminary data.</text>
</comment>
<evidence type="ECO:0000313" key="4">
    <source>
        <dbReference type="Proteomes" id="UP000285648"/>
    </source>
</evidence>
<dbReference type="InterPro" id="IPR004518">
    <property type="entry name" value="MazG-like_dom"/>
</dbReference>
<dbReference type="Pfam" id="PF03819">
    <property type="entry name" value="MazG"/>
    <property type="match status" value="1"/>
</dbReference>
<dbReference type="Pfam" id="PF18306">
    <property type="entry name" value="LDcluster4"/>
    <property type="match status" value="1"/>
</dbReference>
<proteinExistence type="predicted"/>
<dbReference type="GO" id="GO:0047429">
    <property type="term" value="F:nucleoside triphosphate diphosphatase activity"/>
    <property type="evidence" value="ECO:0007669"/>
    <property type="project" value="InterPro"/>
</dbReference>
<dbReference type="PANTHER" id="PTHR30522:SF0">
    <property type="entry name" value="NUCLEOSIDE TRIPHOSPHATE PYROPHOSPHOHYDROLASE"/>
    <property type="match status" value="1"/>
</dbReference>
<dbReference type="EMBL" id="MJLZ01000010">
    <property type="protein sequence ID" value="RLM25870.1"/>
    <property type="molecule type" value="Genomic_DNA"/>
</dbReference>
<name>A0A421DQN4_9GAMM</name>
<dbReference type="SUPFAM" id="SSF101386">
    <property type="entry name" value="all-alpha NTP pyrophosphatases"/>
    <property type="match status" value="1"/>
</dbReference>
<feature type="domain" description="NTP pyrophosphohydrolase MazG-like" evidence="2">
    <location>
        <begin position="19"/>
        <end position="84"/>
    </location>
</feature>
<dbReference type="Proteomes" id="UP000285648">
    <property type="component" value="Unassembled WGS sequence"/>
</dbReference>
<organism evidence="3 4">
    <name type="scientific">Brenneria alni</name>
    <dbReference type="NCBI Taxonomy" id="71656"/>
    <lineage>
        <taxon>Bacteria</taxon>
        <taxon>Pseudomonadati</taxon>
        <taxon>Pseudomonadota</taxon>
        <taxon>Gammaproteobacteria</taxon>
        <taxon>Enterobacterales</taxon>
        <taxon>Pectobacteriaceae</taxon>
        <taxon>Brenneria</taxon>
    </lineage>
</organism>
<protein>
    <recommendedName>
        <fullName evidence="2">NTP pyrophosphohydrolase MazG-like domain-containing protein</fullName>
    </recommendedName>
</protein>
<dbReference type="CDD" id="cd11529">
    <property type="entry name" value="NTP-PPase_MazG_Cterm"/>
    <property type="match status" value="1"/>
</dbReference>
<dbReference type="PANTHER" id="PTHR30522">
    <property type="entry name" value="NUCLEOSIDE TRIPHOSPHATE PYROPHOSPHOHYDROLASE"/>
    <property type="match status" value="1"/>
</dbReference>
<dbReference type="GO" id="GO:0046076">
    <property type="term" value="P:dTTP catabolic process"/>
    <property type="evidence" value="ECO:0007669"/>
    <property type="project" value="TreeGrafter"/>
</dbReference>
<dbReference type="RefSeq" id="WP_121574320.1">
    <property type="nucleotide sequence ID" value="NZ_MJLZ01000010.1"/>
</dbReference>
<dbReference type="InterPro" id="IPR011551">
    <property type="entry name" value="NTP_PyrPHydrolase_MazG"/>
</dbReference>
<dbReference type="GO" id="GO:0046081">
    <property type="term" value="P:dUTP catabolic process"/>
    <property type="evidence" value="ECO:0007669"/>
    <property type="project" value="TreeGrafter"/>
</dbReference>